<keyword evidence="5" id="KW-0949">S-adenosyl-L-methionine</keyword>
<sequence>MYFSLSYRNMGKTLTAGEGSSCSRYNYWTVGTAYQSCENPLPVLSKFHNSSAEFRFANRDLRLTQDWKKLGVAAVVWDAAVVMCMYLELGKVELKGKRVIELGAGTGLVGIVAALLGAHVTITDREPALDFLSANVEANLTPAPQQPVVVSELTWGVALERYPAGGFDLVLGADIIYLEDTFPSLIRTLEHLCSDATAVLLACKIRYERDTNFLSMLKRGFHVEEVHYDQERDIHLYRARKLPTRRDL</sequence>
<dbReference type="GeneID" id="106537091"/>
<dbReference type="PANTHER" id="PTHR14614:SF14">
    <property type="entry name" value="PROTEIN N-LYSINE METHYLTRANSFERASE METTL21A"/>
    <property type="match status" value="1"/>
</dbReference>
<evidence type="ECO:0000256" key="8">
    <source>
        <dbReference type="ARBA" id="ARBA00041632"/>
    </source>
</evidence>
<keyword evidence="2" id="KW-0963">Cytoplasm</keyword>
<evidence type="ECO:0000313" key="11">
    <source>
        <dbReference type="RefSeq" id="XP_013889908.1"/>
    </source>
</evidence>
<dbReference type="InterPro" id="IPR019410">
    <property type="entry name" value="Methyltransf_16"/>
</dbReference>
<evidence type="ECO:0000256" key="6">
    <source>
        <dbReference type="ARBA" id="ARBA00038029"/>
    </source>
</evidence>
<evidence type="ECO:0000313" key="10">
    <source>
        <dbReference type="Proteomes" id="UP000192220"/>
    </source>
</evidence>
<protein>
    <recommendedName>
        <fullName evidence="7">Protein N-lysine methyltransferase METTL21A</fullName>
    </recommendedName>
    <alternativeName>
        <fullName evidence="8">Methyltransferase-like protein 21A</fullName>
    </alternativeName>
</protein>
<dbReference type="GO" id="GO:0032991">
    <property type="term" value="C:protein-containing complex"/>
    <property type="evidence" value="ECO:0007669"/>
    <property type="project" value="TreeGrafter"/>
</dbReference>
<comment type="similarity">
    <text evidence="6">Belongs to the methyltransferase superfamily. METTL21 family.</text>
</comment>
<dbReference type="FunCoup" id="A0A2I4DCE6">
    <property type="interactions" value="373"/>
</dbReference>
<dbReference type="GO" id="GO:0032259">
    <property type="term" value="P:methylation"/>
    <property type="evidence" value="ECO:0007669"/>
    <property type="project" value="UniProtKB-KW"/>
</dbReference>
<keyword evidence="3 11" id="KW-0489">Methyltransferase</keyword>
<evidence type="ECO:0000256" key="5">
    <source>
        <dbReference type="ARBA" id="ARBA00022691"/>
    </source>
</evidence>
<accession>A0A2I4DCE6</accession>
<dbReference type="Gene3D" id="3.40.50.150">
    <property type="entry name" value="Vaccinia Virus protein VP39"/>
    <property type="match status" value="1"/>
</dbReference>
<evidence type="ECO:0000256" key="7">
    <source>
        <dbReference type="ARBA" id="ARBA00040801"/>
    </source>
</evidence>
<name>A0A2I4DCE6_AUSLI</name>
<comment type="subcellular location">
    <subcellularLocation>
        <location evidence="1">Cytoplasm</location>
    </subcellularLocation>
</comment>
<proteinExistence type="inferred from homology"/>
<evidence type="ECO:0000256" key="1">
    <source>
        <dbReference type="ARBA" id="ARBA00004496"/>
    </source>
</evidence>
<dbReference type="InParanoid" id="A0A2I4DCE6"/>
<evidence type="ECO:0000256" key="2">
    <source>
        <dbReference type="ARBA" id="ARBA00022490"/>
    </source>
</evidence>
<dbReference type="GO" id="GO:0005829">
    <property type="term" value="C:cytosol"/>
    <property type="evidence" value="ECO:0007669"/>
    <property type="project" value="TreeGrafter"/>
</dbReference>
<keyword evidence="10" id="KW-1185">Reference proteome</keyword>
<evidence type="ECO:0000256" key="9">
    <source>
        <dbReference type="ARBA" id="ARBA00049497"/>
    </source>
</evidence>
<gene>
    <name evidence="11" type="primary">mettl21a</name>
</gene>
<dbReference type="Pfam" id="PF10294">
    <property type="entry name" value="Methyltransf_16"/>
    <property type="match status" value="1"/>
</dbReference>
<dbReference type="CTD" id="151194"/>
<evidence type="ECO:0000256" key="4">
    <source>
        <dbReference type="ARBA" id="ARBA00022679"/>
    </source>
</evidence>
<dbReference type="KEGG" id="alim:106537091"/>
<comment type="catalytic activity">
    <reaction evidence="9">
        <text>L-lysyl-[protein] + 3 S-adenosyl-L-methionine = N(6),N(6),N(6)-trimethyl-L-lysyl-[protein] + 3 S-adenosyl-L-homocysteine + 3 H(+)</text>
        <dbReference type="Rhea" id="RHEA:54192"/>
        <dbReference type="Rhea" id="RHEA-COMP:9752"/>
        <dbReference type="Rhea" id="RHEA-COMP:13826"/>
        <dbReference type="ChEBI" id="CHEBI:15378"/>
        <dbReference type="ChEBI" id="CHEBI:29969"/>
        <dbReference type="ChEBI" id="CHEBI:57856"/>
        <dbReference type="ChEBI" id="CHEBI:59789"/>
        <dbReference type="ChEBI" id="CHEBI:61961"/>
    </reaction>
    <physiologicalReaction direction="left-to-right" evidence="9">
        <dbReference type="Rhea" id="RHEA:54193"/>
    </physiologicalReaction>
</comment>
<evidence type="ECO:0000256" key="3">
    <source>
        <dbReference type="ARBA" id="ARBA00022603"/>
    </source>
</evidence>
<dbReference type="RefSeq" id="XP_013889908.1">
    <property type="nucleotide sequence ID" value="XM_014034454.1"/>
</dbReference>
<dbReference type="Proteomes" id="UP000192220">
    <property type="component" value="Unplaced"/>
</dbReference>
<reference evidence="11" key="1">
    <citation type="submission" date="2025-08" db="UniProtKB">
        <authorList>
            <consortium name="RefSeq"/>
        </authorList>
    </citation>
    <scope>IDENTIFICATION</scope>
    <source>
        <strain evidence="11">Quisiro</strain>
        <tissue evidence="11">Liver</tissue>
    </source>
</reference>
<dbReference type="AlphaFoldDB" id="A0A2I4DCE6"/>
<dbReference type="InterPro" id="IPR029063">
    <property type="entry name" value="SAM-dependent_MTases_sf"/>
</dbReference>
<keyword evidence="4" id="KW-0808">Transferase</keyword>
<dbReference type="CDD" id="cd02440">
    <property type="entry name" value="AdoMet_MTases"/>
    <property type="match status" value="1"/>
</dbReference>
<organism evidence="10 11">
    <name type="scientific">Austrofundulus limnaeus</name>
    <name type="common">Annual killifish</name>
    <dbReference type="NCBI Taxonomy" id="52670"/>
    <lineage>
        <taxon>Eukaryota</taxon>
        <taxon>Metazoa</taxon>
        <taxon>Chordata</taxon>
        <taxon>Craniata</taxon>
        <taxon>Vertebrata</taxon>
        <taxon>Euteleostomi</taxon>
        <taxon>Actinopterygii</taxon>
        <taxon>Neopterygii</taxon>
        <taxon>Teleostei</taxon>
        <taxon>Neoteleostei</taxon>
        <taxon>Acanthomorphata</taxon>
        <taxon>Ovalentaria</taxon>
        <taxon>Atherinomorphae</taxon>
        <taxon>Cyprinodontiformes</taxon>
        <taxon>Rivulidae</taxon>
        <taxon>Austrofundulus</taxon>
    </lineage>
</organism>
<dbReference type="OrthoDB" id="413520at2759"/>
<dbReference type="GO" id="GO:0008168">
    <property type="term" value="F:methyltransferase activity"/>
    <property type="evidence" value="ECO:0007669"/>
    <property type="project" value="UniProtKB-KW"/>
</dbReference>
<dbReference type="SUPFAM" id="SSF53335">
    <property type="entry name" value="S-adenosyl-L-methionine-dependent methyltransferases"/>
    <property type="match status" value="1"/>
</dbReference>
<dbReference type="PANTHER" id="PTHR14614">
    <property type="entry name" value="HEPATOCELLULAR CARCINOMA-ASSOCIATED ANTIGEN"/>
    <property type="match status" value="1"/>
</dbReference>
<dbReference type="STRING" id="52670.A0A2I4DCE6"/>